<reference evidence="2" key="1">
    <citation type="submission" date="2023-03" db="EMBL/GenBank/DDBJ databases">
        <title>Massive genome expansion in bonnet fungi (Mycena s.s.) driven by repeated elements and novel gene families across ecological guilds.</title>
        <authorList>
            <consortium name="Lawrence Berkeley National Laboratory"/>
            <person name="Harder C.B."/>
            <person name="Miyauchi S."/>
            <person name="Viragh M."/>
            <person name="Kuo A."/>
            <person name="Thoen E."/>
            <person name="Andreopoulos B."/>
            <person name="Lu D."/>
            <person name="Skrede I."/>
            <person name="Drula E."/>
            <person name="Henrissat B."/>
            <person name="Morin E."/>
            <person name="Kohler A."/>
            <person name="Barry K."/>
            <person name="LaButti K."/>
            <person name="Morin E."/>
            <person name="Salamov A."/>
            <person name="Lipzen A."/>
            <person name="Mereny Z."/>
            <person name="Hegedus B."/>
            <person name="Baldrian P."/>
            <person name="Stursova M."/>
            <person name="Weitz H."/>
            <person name="Taylor A."/>
            <person name="Grigoriev I.V."/>
            <person name="Nagy L.G."/>
            <person name="Martin F."/>
            <person name="Kauserud H."/>
        </authorList>
    </citation>
    <scope>NUCLEOTIDE SEQUENCE</scope>
    <source>
        <strain evidence="2">CBHHK002</strain>
    </source>
</reference>
<evidence type="ECO:0000313" key="2">
    <source>
        <dbReference type="EMBL" id="KAJ7368846.1"/>
    </source>
</evidence>
<organism evidence="2 3">
    <name type="scientific">Mycena albidolilacea</name>
    <dbReference type="NCBI Taxonomy" id="1033008"/>
    <lineage>
        <taxon>Eukaryota</taxon>
        <taxon>Fungi</taxon>
        <taxon>Dikarya</taxon>
        <taxon>Basidiomycota</taxon>
        <taxon>Agaricomycotina</taxon>
        <taxon>Agaricomycetes</taxon>
        <taxon>Agaricomycetidae</taxon>
        <taxon>Agaricales</taxon>
        <taxon>Marasmiineae</taxon>
        <taxon>Mycenaceae</taxon>
        <taxon>Mycena</taxon>
    </lineage>
</organism>
<dbReference type="EMBL" id="JARIHO010000001">
    <property type="protein sequence ID" value="KAJ7368846.1"/>
    <property type="molecule type" value="Genomic_DNA"/>
</dbReference>
<keyword evidence="1" id="KW-1133">Transmembrane helix</keyword>
<gene>
    <name evidence="2" type="ORF">DFH08DRAFT_1071469</name>
</gene>
<dbReference type="AlphaFoldDB" id="A0AAD7F781"/>
<keyword evidence="3" id="KW-1185">Reference proteome</keyword>
<feature type="transmembrane region" description="Helical" evidence="1">
    <location>
        <begin position="54"/>
        <end position="77"/>
    </location>
</feature>
<feature type="transmembrane region" description="Helical" evidence="1">
    <location>
        <begin position="12"/>
        <end position="34"/>
    </location>
</feature>
<dbReference type="Proteomes" id="UP001218218">
    <property type="component" value="Unassembled WGS sequence"/>
</dbReference>
<keyword evidence="1" id="KW-0812">Transmembrane</keyword>
<accession>A0AAD7F781</accession>
<sequence>MSTMTMASAISYNILALLVLVLIPPLAYVARLALLLSAYLSLYAIPISAARCNAIYSSYGLVLLLAGALASFANIAFRSSSSRHDAGLLRARRCWRICMHGVI</sequence>
<keyword evidence="1" id="KW-0472">Membrane</keyword>
<comment type="caution">
    <text evidence="2">The sequence shown here is derived from an EMBL/GenBank/DDBJ whole genome shotgun (WGS) entry which is preliminary data.</text>
</comment>
<proteinExistence type="predicted"/>
<evidence type="ECO:0000256" key="1">
    <source>
        <dbReference type="SAM" id="Phobius"/>
    </source>
</evidence>
<name>A0AAD7F781_9AGAR</name>
<protein>
    <submittedName>
        <fullName evidence="2">Uncharacterized protein</fullName>
    </submittedName>
</protein>
<evidence type="ECO:0000313" key="3">
    <source>
        <dbReference type="Proteomes" id="UP001218218"/>
    </source>
</evidence>